<accession>A0A316AAJ7</accession>
<evidence type="ECO:0000256" key="1">
    <source>
        <dbReference type="ARBA" id="ARBA00009437"/>
    </source>
</evidence>
<comment type="similarity">
    <text evidence="1">Belongs to the LysR transcriptional regulatory family.</text>
</comment>
<dbReference type="GO" id="GO:0003700">
    <property type="term" value="F:DNA-binding transcription factor activity"/>
    <property type="evidence" value="ECO:0007669"/>
    <property type="project" value="InterPro"/>
</dbReference>
<dbReference type="CDD" id="cd05466">
    <property type="entry name" value="PBP2_LTTR_substrate"/>
    <property type="match status" value="1"/>
</dbReference>
<proteinExistence type="inferred from homology"/>
<reference evidence="6 7" key="1">
    <citation type="submission" date="2018-03" db="EMBL/GenBank/DDBJ databases">
        <title>Genomic Encyclopedia of Archaeal and Bacterial Type Strains, Phase II (KMG-II): from individual species to whole genera.</title>
        <authorList>
            <person name="Goeker M."/>
        </authorList>
    </citation>
    <scope>NUCLEOTIDE SEQUENCE [LARGE SCALE GENOMIC DNA]</scope>
    <source>
        <strain evidence="6 7">DSM 44889</strain>
    </source>
</reference>
<keyword evidence="3 6" id="KW-0238">DNA-binding</keyword>
<dbReference type="Gene3D" id="1.10.10.10">
    <property type="entry name" value="Winged helix-like DNA-binding domain superfamily/Winged helix DNA-binding domain"/>
    <property type="match status" value="1"/>
</dbReference>
<name>A0A316AAJ7_9ACTN</name>
<dbReference type="RefSeq" id="WP_170131342.1">
    <property type="nucleotide sequence ID" value="NZ_QGDQ01000006.1"/>
</dbReference>
<comment type="caution">
    <text evidence="6">The sequence shown here is derived from an EMBL/GenBank/DDBJ whole genome shotgun (WGS) entry which is preliminary data.</text>
</comment>
<evidence type="ECO:0000313" key="6">
    <source>
        <dbReference type="EMBL" id="PWJ54572.1"/>
    </source>
</evidence>
<feature type="domain" description="HTH lysR-type" evidence="5">
    <location>
        <begin position="3"/>
        <end position="60"/>
    </location>
</feature>
<protein>
    <submittedName>
        <fullName evidence="6">DNA-binding transcriptional LysR family regulator</fullName>
    </submittedName>
</protein>
<dbReference type="PROSITE" id="PS50931">
    <property type="entry name" value="HTH_LYSR"/>
    <property type="match status" value="1"/>
</dbReference>
<dbReference type="AlphaFoldDB" id="A0A316AAJ7"/>
<keyword evidence="4" id="KW-0804">Transcription</keyword>
<dbReference type="PANTHER" id="PTHR30346">
    <property type="entry name" value="TRANSCRIPTIONAL DUAL REGULATOR HCAR-RELATED"/>
    <property type="match status" value="1"/>
</dbReference>
<dbReference type="GO" id="GO:0032993">
    <property type="term" value="C:protein-DNA complex"/>
    <property type="evidence" value="ECO:0007669"/>
    <property type="project" value="TreeGrafter"/>
</dbReference>
<keyword evidence="7" id="KW-1185">Reference proteome</keyword>
<evidence type="ECO:0000256" key="4">
    <source>
        <dbReference type="ARBA" id="ARBA00023163"/>
    </source>
</evidence>
<dbReference type="EMBL" id="QGDQ01000006">
    <property type="protein sequence ID" value="PWJ54572.1"/>
    <property type="molecule type" value="Genomic_DNA"/>
</dbReference>
<dbReference type="Pfam" id="PF03466">
    <property type="entry name" value="LysR_substrate"/>
    <property type="match status" value="1"/>
</dbReference>
<dbReference type="Gene3D" id="3.40.190.10">
    <property type="entry name" value="Periplasmic binding protein-like II"/>
    <property type="match status" value="2"/>
</dbReference>
<evidence type="ECO:0000256" key="3">
    <source>
        <dbReference type="ARBA" id="ARBA00023125"/>
    </source>
</evidence>
<evidence type="ECO:0000313" key="7">
    <source>
        <dbReference type="Proteomes" id="UP000245469"/>
    </source>
</evidence>
<dbReference type="SUPFAM" id="SSF53850">
    <property type="entry name" value="Periplasmic binding protein-like II"/>
    <property type="match status" value="1"/>
</dbReference>
<dbReference type="InterPro" id="IPR036390">
    <property type="entry name" value="WH_DNA-bd_sf"/>
</dbReference>
<gene>
    <name evidence="6" type="ORF">BXY45_10614</name>
</gene>
<dbReference type="Proteomes" id="UP000245469">
    <property type="component" value="Unassembled WGS sequence"/>
</dbReference>
<sequence>MEVDLTAVATFLAVVEHQHFGRAATELGVSVSAVTKRLHRLEAALGVPLVERDSGGFTGLTPAGRRYVQVAPLLLRAERDARLVAVGGSLTTLRIAVPAGVGVTAPLLPAALSTLEVALSHAHPGVAVTSVPTAFASLTPDLLGGVVDVVLTFGGSPEVGVHVTRLSDVRRVGLVAATHPFAHRGVVDVEEFARQPMIFGRGLPDEYMHPFVLADVRPLTEARLVGLDATNTAHVAQRVLLGREVTVVPLALTANLPPQLRRVSLRGVPPAWYTAHRRAVDHRPELLTAVDLMADFTETLTLAALRA</sequence>
<dbReference type="InterPro" id="IPR036388">
    <property type="entry name" value="WH-like_DNA-bd_sf"/>
</dbReference>
<evidence type="ECO:0000259" key="5">
    <source>
        <dbReference type="PROSITE" id="PS50931"/>
    </source>
</evidence>
<keyword evidence="2" id="KW-0805">Transcription regulation</keyword>
<organism evidence="6 7">
    <name type="scientific">Quadrisphaera granulorum</name>
    <dbReference type="NCBI Taxonomy" id="317664"/>
    <lineage>
        <taxon>Bacteria</taxon>
        <taxon>Bacillati</taxon>
        <taxon>Actinomycetota</taxon>
        <taxon>Actinomycetes</taxon>
        <taxon>Kineosporiales</taxon>
        <taxon>Kineosporiaceae</taxon>
        <taxon>Quadrisphaera</taxon>
    </lineage>
</organism>
<dbReference type="Pfam" id="PF00126">
    <property type="entry name" value="HTH_1"/>
    <property type="match status" value="1"/>
</dbReference>
<dbReference type="PANTHER" id="PTHR30346:SF28">
    <property type="entry name" value="HTH-TYPE TRANSCRIPTIONAL REGULATOR CYNR"/>
    <property type="match status" value="1"/>
</dbReference>
<evidence type="ECO:0000256" key="2">
    <source>
        <dbReference type="ARBA" id="ARBA00023015"/>
    </source>
</evidence>
<dbReference type="InterPro" id="IPR005119">
    <property type="entry name" value="LysR_subst-bd"/>
</dbReference>
<dbReference type="GO" id="GO:0003677">
    <property type="term" value="F:DNA binding"/>
    <property type="evidence" value="ECO:0007669"/>
    <property type="project" value="UniProtKB-KW"/>
</dbReference>
<dbReference type="InterPro" id="IPR000847">
    <property type="entry name" value="LysR_HTH_N"/>
</dbReference>
<dbReference type="SUPFAM" id="SSF46785">
    <property type="entry name" value="Winged helix' DNA-binding domain"/>
    <property type="match status" value="1"/>
</dbReference>